<name>C0QSJ9_PERMH</name>
<dbReference type="PaxDb" id="123214-PERMA_1883"/>
<sequence>MYEIKILSKLVKDVTRIKNPKVYFIGLDREEIKVFKKYTNIKVTLSIKDADFVFVKNLRRPLKINKPVFSLDFKSLKYCKNCFGVFSWRNGRPMLIIFKEVINSLKIHLPEDYDYFIDSKKYILSG</sequence>
<gene>
    <name evidence="1" type="ordered locus">PERMA_1883</name>
</gene>
<accession>C0QSJ9</accession>
<reference evidence="1 2" key="1">
    <citation type="journal article" date="2009" name="J. Bacteriol.">
        <title>Complete and draft genome sequences of six members of the Aquificales.</title>
        <authorList>
            <person name="Reysenbach A.L."/>
            <person name="Hamamura N."/>
            <person name="Podar M."/>
            <person name="Griffiths E."/>
            <person name="Ferreira S."/>
            <person name="Hochstein R."/>
            <person name="Heidelberg J."/>
            <person name="Johnson J."/>
            <person name="Mead D."/>
            <person name="Pohorille A."/>
            <person name="Sarmiento M."/>
            <person name="Schweighofer K."/>
            <person name="Seshadri R."/>
            <person name="Voytek M.A."/>
        </authorList>
    </citation>
    <scope>NUCLEOTIDE SEQUENCE [LARGE SCALE GENOMIC DNA]</scope>
    <source>
        <strain evidence="2">DSM 14350 / EX-H1</strain>
    </source>
</reference>
<dbReference type="EMBL" id="CP001230">
    <property type="protein sequence ID" value="ACO04336.1"/>
    <property type="molecule type" value="Genomic_DNA"/>
</dbReference>
<dbReference type="KEGG" id="pmx:PERMA_1883"/>
<proteinExistence type="predicted"/>
<protein>
    <submittedName>
        <fullName evidence="1">Uncharacterized protein</fullName>
    </submittedName>
</protein>
<evidence type="ECO:0000313" key="2">
    <source>
        <dbReference type="Proteomes" id="UP000001366"/>
    </source>
</evidence>
<dbReference type="HOGENOM" id="CLU_144787_0_0_0"/>
<dbReference type="STRING" id="123214.PERMA_1883"/>
<dbReference type="Proteomes" id="UP000001366">
    <property type="component" value="Chromosome"/>
</dbReference>
<organism evidence="1 2">
    <name type="scientific">Persephonella marina (strain DSM 14350 / EX-H1)</name>
    <dbReference type="NCBI Taxonomy" id="123214"/>
    <lineage>
        <taxon>Bacteria</taxon>
        <taxon>Pseudomonadati</taxon>
        <taxon>Aquificota</taxon>
        <taxon>Aquificia</taxon>
        <taxon>Aquificales</taxon>
        <taxon>Hydrogenothermaceae</taxon>
        <taxon>Persephonella</taxon>
    </lineage>
</organism>
<keyword evidence="2" id="KW-1185">Reference proteome</keyword>
<dbReference type="AlphaFoldDB" id="C0QSJ9"/>
<evidence type="ECO:0000313" key="1">
    <source>
        <dbReference type="EMBL" id="ACO04336.1"/>
    </source>
</evidence>